<dbReference type="SUPFAM" id="SSF50104">
    <property type="entry name" value="Translation proteins SH3-like domain"/>
    <property type="match status" value="1"/>
</dbReference>
<dbReference type="GO" id="GO:0005840">
    <property type="term" value="C:ribosome"/>
    <property type="evidence" value="ECO:0007669"/>
    <property type="project" value="UniProtKB-KW"/>
</dbReference>
<dbReference type="EMBL" id="LYUB02000001">
    <property type="protein sequence ID" value="OVF10993.1"/>
    <property type="molecule type" value="Genomic_DNA"/>
</dbReference>
<comment type="caution">
    <text evidence="4">The sequence shown here is derived from an EMBL/GenBank/DDBJ whole genome shotgun (WGS) entry which is preliminary data.</text>
</comment>
<evidence type="ECO:0000256" key="2">
    <source>
        <dbReference type="ARBA" id="ARBA00022980"/>
    </source>
</evidence>
<accession>A0AA91Q5E3</accession>
<organism evidence="4 5">
    <name type="scientific">Clavispora lusitaniae</name>
    <name type="common">Candida lusitaniae</name>
    <dbReference type="NCBI Taxonomy" id="36911"/>
    <lineage>
        <taxon>Eukaryota</taxon>
        <taxon>Fungi</taxon>
        <taxon>Dikarya</taxon>
        <taxon>Ascomycota</taxon>
        <taxon>Saccharomycotina</taxon>
        <taxon>Pichiomycetes</taxon>
        <taxon>Metschnikowiaceae</taxon>
        <taxon>Clavispora</taxon>
    </lineage>
</organism>
<keyword evidence="2 4" id="KW-0689">Ribosomal protein</keyword>
<evidence type="ECO:0000256" key="1">
    <source>
        <dbReference type="ARBA" id="ARBA00010618"/>
    </source>
</evidence>
<sequence>MSWNTAKKRFQKDLDKYPKALREVLLNRTNRFNLPTFDATDYVPKHERKTKLEDVGIASGDMVYVSEGEHKGKVSSVLQYTEESDSLILTDILSKKIIPKAWWIKNQTSHIMDYPVPIPRKNIKLAAKDRDEDGKISFIVADEVVMKDKYYDDRYKRWLPRRFVKHHESIEIPWPKPPTEPEDDYLSTGADAVFVKSYEPQSIAKSPLPQGVLAELRNPYSSHKRKTLTEVQARKLTAPKMPLSTEQKIYLAKKAQQLEKKLEPLSEEVKDFIGERIAEHLSKIENPALLAHLEALSKSTIPDFEKTMEKIKENQS</sequence>
<dbReference type="CDD" id="cd06089">
    <property type="entry name" value="KOW_RPL26"/>
    <property type="match status" value="1"/>
</dbReference>
<dbReference type="Pfam" id="PF22682">
    <property type="entry name" value="Ribosomal_uL24m-like"/>
    <property type="match status" value="1"/>
</dbReference>
<dbReference type="Proteomes" id="UP000195602">
    <property type="component" value="Unassembled WGS sequence"/>
</dbReference>
<keyword evidence="3" id="KW-0687">Ribonucleoprotein</keyword>
<protein>
    <submittedName>
        <fullName evidence="4">Mitochondrial 54S ribosomal protein</fullName>
    </submittedName>
</protein>
<comment type="similarity">
    <text evidence="1">Belongs to the universal ribosomal protein uL24 family.</text>
</comment>
<name>A0AA91Q5E3_CLALS</name>
<evidence type="ECO:0000256" key="3">
    <source>
        <dbReference type="ARBA" id="ARBA00023274"/>
    </source>
</evidence>
<evidence type="ECO:0000313" key="5">
    <source>
        <dbReference type="Proteomes" id="UP000195602"/>
    </source>
</evidence>
<dbReference type="GO" id="GO:1990904">
    <property type="term" value="C:ribonucleoprotein complex"/>
    <property type="evidence" value="ECO:0007669"/>
    <property type="project" value="UniProtKB-KW"/>
</dbReference>
<dbReference type="AlphaFoldDB" id="A0AA91Q5E3"/>
<dbReference type="InterPro" id="IPR008991">
    <property type="entry name" value="Translation_prot_SH3-like_sf"/>
</dbReference>
<dbReference type="GO" id="GO:0003723">
    <property type="term" value="F:RNA binding"/>
    <property type="evidence" value="ECO:0007669"/>
    <property type="project" value="InterPro"/>
</dbReference>
<dbReference type="InterPro" id="IPR014722">
    <property type="entry name" value="Rib_uL2_dom2"/>
</dbReference>
<dbReference type="KEGG" id="clus:A9F13_01g04378"/>
<proteinExistence type="inferred from homology"/>
<reference evidence="4 5" key="1">
    <citation type="submission" date="2017-04" db="EMBL/GenBank/DDBJ databases">
        <title>Draft genome of the yeast Clavispora lusitaniae type strain CBS 6936.</title>
        <authorList>
            <person name="Durrens P."/>
            <person name="Klopp C."/>
            <person name="Biteau N."/>
            <person name="Fitton-Ouhabi V."/>
            <person name="Dementhon K."/>
            <person name="Accoceberry I."/>
            <person name="Sherman D.J."/>
            <person name="Noel T."/>
        </authorList>
    </citation>
    <scope>NUCLEOTIDE SEQUENCE [LARGE SCALE GENOMIC DNA]</scope>
    <source>
        <strain evidence="4 5">CBS 6936</strain>
    </source>
</reference>
<gene>
    <name evidence="4" type="ORF">A9F13_01g04378</name>
</gene>
<evidence type="ECO:0000313" key="4">
    <source>
        <dbReference type="EMBL" id="OVF10993.1"/>
    </source>
</evidence>
<dbReference type="Gene3D" id="2.30.30.30">
    <property type="match status" value="1"/>
</dbReference>
<dbReference type="InterPro" id="IPR041988">
    <property type="entry name" value="Ribosomal_uL24_KOW"/>
</dbReference>